<comment type="caution">
    <text evidence="7">The sequence shown here is derived from an EMBL/GenBank/DDBJ whole genome shotgun (WGS) entry which is preliminary data.</text>
</comment>
<sequence length="826" mass="88965">MDNWSTGDAPLGAKEETALDEDLVPAGKIGDGALEAAADAAARQIPPLWPLSSSVAVNPFLGQTTQTLAETGARLARLGDTPVTMKRSWYRDRIAAGTIGEGDLAAALQASPHANAPANVMALRAAAAKERPEPGALPTIAELAARATAVDWPGIISDRFGLWAGGYLDQGQALWAAPRGRSAWAAWCAYATHDLTPEIMGLKGFAAFVADAPERPGEAVARAARRLGLTDAALDSYFHQLLLSLGGWAQYARYELWRAELAGGTDSTLLDMLAIRLMWEEALLARHEAAIGSEWAAVRSVHETPIVPSQDDVVDEILQEAAERAVQRELAGTLESVTPIARESRPAMQAAFCIDVRSEVFRRALEAVSPSIRTLGFAGFFGVSTSHRRFASDVVERRFPVLLNPAVGSASGGQDDADDDLATRYRARAKRAWGRFKLAAVSSFAFVEATGPVYVGKLLRDGLNLHHHAAPNDPAPRFEPELDLESRIAAAETVLRAMSLTDGFARIVLLVGHGAHVVNNPHASGLHCGACGGYSGDVNVRLLAGLLNDPKVRSGLAARGLVLPDDTLFVGALHDTTTDRVTIYEADVAANDHAADLVQIRKWLDEAGRLARGERALRLPGACHEGDIELRSRNWAEVRPEWGLAGCKAFVAAPRNRTVGRSLEGRAFLHDYGWRQDSERGFPVLELIMTAPVVVASWISLQYYGSTVAPETFGAGNKLLHNVVGGIGVFEGNGGLLRAGLPWQSIHDGEAYVHDPLRLSVCIEAPREAMNDILARHEGVRALFDNRWLHLFALDERGRLAWRYAGGLEWEPVETSAMAADLEDVA</sequence>
<comment type="cofactor">
    <cofactor evidence="6">
        <name>Zn(2+)</name>
        <dbReference type="ChEBI" id="CHEBI:29105"/>
    </cofactor>
</comment>
<evidence type="ECO:0000256" key="4">
    <source>
        <dbReference type="ARBA" id="ARBA00022833"/>
    </source>
</evidence>
<dbReference type="PANTHER" id="PTHR38344">
    <property type="entry name" value="UPF0753 PROTEIN AQ_863"/>
    <property type="match status" value="1"/>
</dbReference>
<keyword evidence="4 6" id="KW-0862">Zinc</keyword>
<protein>
    <recommendedName>
        <fullName evidence="6">Probable inorganic carbon transporter subunit DabA</fullName>
    </recommendedName>
</protein>
<organism evidence="7 8">
    <name type="scientific">Jiella mangrovi</name>
    <dbReference type="NCBI Taxonomy" id="2821407"/>
    <lineage>
        <taxon>Bacteria</taxon>
        <taxon>Pseudomonadati</taxon>
        <taxon>Pseudomonadota</taxon>
        <taxon>Alphaproteobacteria</taxon>
        <taxon>Hyphomicrobiales</taxon>
        <taxon>Aurantimonadaceae</taxon>
        <taxon>Jiella</taxon>
    </lineage>
</organism>
<proteinExistence type="inferred from homology"/>
<keyword evidence="5 6" id="KW-0472">Membrane</keyword>
<keyword evidence="1 6" id="KW-0813">Transport</keyword>
<evidence type="ECO:0000256" key="2">
    <source>
        <dbReference type="ARBA" id="ARBA00022475"/>
    </source>
</evidence>
<evidence type="ECO:0000256" key="6">
    <source>
        <dbReference type="HAMAP-Rule" id="MF_01871"/>
    </source>
</evidence>
<feature type="binding site" evidence="6">
    <location>
        <position position="513"/>
    </location>
    <ligand>
        <name>Zn(2+)</name>
        <dbReference type="ChEBI" id="CHEBI:29105"/>
    </ligand>
</feature>
<dbReference type="PANTHER" id="PTHR38344:SF1">
    <property type="entry name" value="INORGANIC CARBON TRANSPORTER SUBUNIT DABA-RELATED"/>
    <property type="match status" value="1"/>
</dbReference>
<feature type="binding site" evidence="6">
    <location>
        <position position="353"/>
    </location>
    <ligand>
        <name>Zn(2+)</name>
        <dbReference type="ChEBI" id="CHEBI:29105"/>
    </ligand>
</feature>
<gene>
    <name evidence="6" type="primary">dabA</name>
    <name evidence="7" type="ORF">J6595_20130</name>
</gene>
<dbReference type="Proteomes" id="UP000678276">
    <property type="component" value="Unassembled WGS sequence"/>
</dbReference>
<accession>A0ABS4BMD9</accession>
<dbReference type="Pfam" id="PF10070">
    <property type="entry name" value="DabA"/>
    <property type="match status" value="1"/>
</dbReference>
<evidence type="ECO:0000313" key="8">
    <source>
        <dbReference type="Proteomes" id="UP000678276"/>
    </source>
</evidence>
<comment type="function">
    <text evidence="6">Part of an energy-coupled inorganic carbon pump.</text>
</comment>
<dbReference type="HAMAP" id="MF_01871">
    <property type="entry name" value="DabA"/>
    <property type="match status" value="1"/>
</dbReference>
<evidence type="ECO:0000256" key="1">
    <source>
        <dbReference type="ARBA" id="ARBA00022448"/>
    </source>
</evidence>
<dbReference type="EMBL" id="JAGJCF010000022">
    <property type="protein sequence ID" value="MBP0617893.1"/>
    <property type="molecule type" value="Genomic_DNA"/>
</dbReference>
<reference evidence="7 8" key="1">
    <citation type="submission" date="2021-04" db="EMBL/GenBank/DDBJ databases">
        <title>Whole genome sequence of Jiella sp. KSK16Y-1.</title>
        <authorList>
            <person name="Tuo L."/>
        </authorList>
    </citation>
    <scope>NUCLEOTIDE SEQUENCE [LARGE SCALE GENOMIC DNA]</scope>
    <source>
        <strain evidence="7 8">KSK16Y-1</strain>
    </source>
</reference>
<comment type="subunit">
    <text evidence="6">Forms a complex with DabB.</text>
</comment>
<keyword evidence="8" id="KW-1185">Reference proteome</keyword>
<dbReference type="InterPro" id="IPR018752">
    <property type="entry name" value="DabA"/>
</dbReference>
<evidence type="ECO:0000256" key="3">
    <source>
        <dbReference type="ARBA" id="ARBA00022723"/>
    </source>
</evidence>
<feature type="binding site" evidence="6">
    <location>
        <position position="355"/>
    </location>
    <ligand>
        <name>Zn(2+)</name>
        <dbReference type="ChEBI" id="CHEBI:29105"/>
    </ligand>
</feature>
<feature type="binding site" evidence="6">
    <location>
        <position position="528"/>
    </location>
    <ligand>
        <name>Zn(2+)</name>
        <dbReference type="ChEBI" id="CHEBI:29105"/>
    </ligand>
</feature>
<comment type="similarity">
    <text evidence="6">Belongs to the inorganic carbon transporter (TC 9.A.2) DabA family.</text>
</comment>
<keyword evidence="2 6" id="KW-1003">Cell membrane</keyword>
<comment type="subcellular location">
    <subcellularLocation>
        <location evidence="6">Cell membrane</location>
        <topology evidence="6">Peripheral membrane protein</topology>
    </subcellularLocation>
</comment>
<evidence type="ECO:0000313" key="7">
    <source>
        <dbReference type="EMBL" id="MBP0617893.1"/>
    </source>
</evidence>
<keyword evidence="3 6" id="KW-0479">Metal-binding</keyword>
<evidence type="ECO:0000256" key="5">
    <source>
        <dbReference type="ARBA" id="ARBA00023136"/>
    </source>
</evidence>
<name>A0ABS4BMD9_9HYPH</name>